<dbReference type="InterPro" id="IPR051330">
    <property type="entry name" value="Phosphatase_reg/MetRdx"/>
</dbReference>
<feature type="compositionally biased region" description="Low complexity" evidence="2">
    <location>
        <begin position="1"/>
        <end position="16"/>
    </location>
</feature>
<evidence type="ECO:0000256" key="1">
    <source>
        <dbReference type="ARBA" id="ARBA00006658"/>
    </source>
</evidence>
<accession>A0A2V3IPQ6</accession>
<dbReference type="AlphaFoldDB" id="A0A2V3IPQ6"/>
<dbReference type="EMBL" id="NBIV01000102">
    <property type="protein sequence ID" value="PXF44066.1"/>
    <property type="molecule type" value="Genomic_DNA"/>
</dbReference>
<evidence type="ECO:0000313" key="4">
    <source>
        <dbReference type="Proteomes" id="UP000247409"/>
    </source>
</evidence>
<organism evidence="3 4">
    <name type="scientific">Gracilariopsis chorda</name>
    <dbReference type="NCBI Taxonomy" id="448386"/>
    <lineage>
        <taxon>Eukaryota</taxon>
        <taxon>Rhodophyta</taxon>
        <taxon>Florideophyceae</taxon>
        <taxon>Rhodymeniophycidae</taxon>
        <taxon>Gracilariales</taxon>
        <taxon>Gracilariaceae</taxon>
        <taxon>Gracilariopsis</taxon>
    </lineage>
</organism>
<reference evidence="3 4" key="1">
    <citation type="journal article" date="2018" name="Mol. Biol. Evol.">
        <title>Analysis of the draft genome of the red seaweed Gracilariopsis chorda provides insights into genome size evolution in Rhodophyta.</title>
        <authorList>
            <person name="Lee J."/>
            <person name="Yang E.C."/>
            <person name="Graf L."/>
            <person name="Yang J.H."/>
            <person name="Qiu H."/>
            <person name="Zel Zion U."/>
            <person name="Chan C.X."/>
            <person name="Stephens T.G."/>
            <person name="Weber A.P.M."/>
            <person name="Boo G.H."/>
            <person name="Boo S.M."/>
            <person name="Kim K.M."/>
            <person name="Shin Y."/>
            <person name="Jung M."/>
            <person name="Lee S.J."/>
            <person name="Yim H.S."/>
            <person name="Lee J.H."/>
            <person name="Bhattacharya D."/>
            <person name="Yoon H.S."/>
        </authorList>
    </citation>
    <scope>NUCLEOTIDE SEQUENCE [LARGE SCALE GENOMIC DNA]</scope>
    <source>
        <strain evidence="3 4">SKKU-2015</strain>
        <tissue evidence="3">Whole body</tissue>
    </source>
</reference>
<name>A0A2V3IPQ6_9FLOR</name>
<dbReference type="Proteomes" id="UP000247409">
    <property type="component" value="Unassembled WGS sequence"/>
</dbReference>
<comment type="caution">
    <text evidence="3">The sequence shown here is derived from an EMBL/GenBank/DDBJ whole genome shotgun (WGS) entry which is preliminary data.</text>
</comment>
<dbReference type="PANTHER" id="PTHR21021:SF16">
    <property type="entry name" value="TIP41-LIKE PROTEIN"/>
    <property type="match status" value="1"/>
</dbReference>
<feature type="region of interest" description="Disordered" evidence="2">
    <location>
        <begin position="1"/>
        <end position="25"/>
    </location>
</feature>
<dbReference type="GO" id="GO:0031929">
    <property type="term" value="P:TOR signaling"/>
    <property type="evidence" value="ECO:0007669"/>
    <property type="project" value="TreeGrafter"/>
</dbReference>
<sequence length="306" mass="34105">MGASSDSSQAFSESPATRARTFSRHEDGKGMDINKWVVRGVEGHIATTAVEEQLAEQLAINLPGMLFDANALRLRFMGKNAHPINANPDTNPVFELSFTARDALSMVGNADPSIRVRAAARWVGKNDRADVEVTKIEHASDWTFSTKYIGTINPQTSIKSIDTTSVTTERQLYEAATANQLVPIDYTALKNTQLPILYSSHIILFEDELDDNGTSSYKVRIRVMPTFFFILARFFLRVDGVLVRIYDTRYYHQFGTDVLVRETSSKEARLDSTWAAIHPSSLRDPDDVSSRLPKLSSTLDNIALPS</sequence>
<dbReference type="Pfam" id="PF04176">
    <property type="entry name" value="TIP41"/>
    <property type="match status" value="1"/>
</dbReference>
<dbReference type="STRING" id="448386.A0A2V3IPQ6"/>
<evidence type="ECO:0000313" key="3">
    <source>
        <dbReference type="EMBL" id="PXF44066.1"/>
    </source>
</evidence>
<dbReference type="PANTHER" id="PTHR21021">
    <property type="entry name" value="GAF/PUTATIVE CYTOSKELETAL PROTEIN"/>
    <property type="match status" value="1"/>
</dbReference>
<protein>
    <submittedName>
        <fullName evidence="3">TIP41-like protein</fullName>
    </submittedName>
</protein>
<proteinExistence type="inferred from homology"/>
<dbReference type="OrthoDB" id="10253878at2759"/>
<dbReference type="GO" id="GO:0005829">
    <property type="term" value="C:cytosol"/>
    <property type="evidence" value="ECO:0007669"/>
    <property type="project" value="TreeGrafter"/>
</dbReference>
<keyword evidence="4" id="KW-1185">Reference proteome</keyword>
<evidence type="ECO:0000256" key="2">
    <source>
        <dbReference type="SAM" id="MobiDB-lite"/>
    </source>
</evidence>
<gene>
    <name evidence="3" type="ORF">BWQ96_06147</name>
</gene>
<dbReference type="InterPro" id="IPR007303">
    <property type="entry name" value="TIP41-like"/>
</dbReference>
<comment type="similarity">
    <text evidence="1">Belongs to the TIP41 family.</text>
</comment>